<evidence type="ECO:0000256" key="1">
    <source>
        <dbReference type="RuleBase" id="RU362001"/>
    </source>
</evidence>
<dbReference type="NCBIfam" id="TIGR03930">
    <property type="entry name" value="WXG100_ESAT6"/>
    <property type="match status" value="1"/>
</dbReference>
<comment type="caution">
    <text evidence="2">The sequence shown here is derived from an EMBL/GenBank/DDBJ whole genome shotgun (WGS) entry which is preliminary data.</text>
</comment>
<dbReference type="InterPro" id="IPR036689">
    <property type="entry name" value="ESAT-6-like_sf"/>
</dbReference>
<evidence type="ECO:0000313" key="3">
    <source>
        <dbReference type="Proteomes" id="UP000037737"/>
    </source>
</evidence>
<accession>A0A0M9VLG8</accession>
<dbReference type="KEGG" id="mcw:A8L33_13500"/>
<dbReference type="Proteomes" id="UP000037737">
    <property type="component" value="Unassembled WGS sequence"/>
</dbReference>
<organism evidence="2 3">
    <name type="scientific">Microbacterium aurantiacum</name>
    <dbReference type="NCBI Taxonomy" id="162393"/>
    <lineage>
        <taxon>Bacteria</taxon>
        <taxon>Bacillati</taxon>
        <taxon>Actinomycetota</taxon>
        <taxon>Actinomycetes</taxon>
        <taxon>Micrococcales</taxon>
        <taxon>Microbacteriaceae</taxon>
        <taxon>Microbacterium</taxon>
    </lineage>
</organism>
<dbReference type="Gene3D" id="1.10.287.1060">
    <property type="entry name" value="ESAT-6-like"/>
    <property type="match status" value="1"/>
</dbReference>
<reference evidence="2" key="1">
    <citation type="submission" date="2015-04" db="EMBL/GenBank/DDBJ databases">
        <title>Complete genome sequence of Microbacterium chocolatum SIT 101, a bacterium enantioselectively hydrolyzing mesomeric diesters.</title>
        <authorList>
            <person name="Li X."/>
            <person name="Xu Y."/>
        </authorList>
    </citation>
    <scope>NUCLEOTIDE SEQUENCE [LARGE SCALE GENOMIC DNA]</scope>
    <source>
        <strain evidence="2">SIT 101</strain>
    </source>
</reference>
<dbReference type="RefSeq" id="WP_053547920.1">
    <property type="nucleotide sequence ID" value="NZ_JAHWXH010000001.1"/>
</dbReference>
<proteinExistence type="inferred from homology"/>
<dbReference type="PATRIC" id="fig|84292.3.peg.1764"/>
<evidence type="ECO:0000313" key="2">
    <source>
        <dbReference type="EMBL" id="KOS10855.1"/>
    </source>
</evidence>
<gene>
    <name evidence="2" type="ORF">XI38_08655</name>
</gene>
<dbReference type="Pfam" id="PF06013">
    <property type="entry name" value="WXG100"/>
    <property type="match status" value="1"/>
</dbReference>
<dbReference type="EMBL" id="LAVO01000007">
    <property type="protein sequence ID" value="KOS10855.1"/>
    <property type="molecule type" value="Genomic_DNA"/>
</dbReference>
<dbReference type="OrthoDB" id="4231069at2"/>
<sequence>MAVFAVDSDAVIAQSAAVRGTIERLQAESTAMMAQLTNLQSTWTGSAAVAFHGAAEQWRVTQRHVEEALAGISAALGAAGRQYAETEMATAGLFR</sequence>
<dbReference type="InterPro" id="IPR010310">
    <property type="entry name" value="T7SS_ESAT-6-like"/>
</dbReference>
<dbReference type="AlphaFoldDB" id="A0A0M9VLG8"/>
<dbReference type="SUPFAM" id="SSF140453">
    <property type="entry name" value="EsxAB dimer-like"/>
    <property type="match status" value="1"/>
</dbReference>
<name>A0A0M9VLG8_9MICO</name>
<keyword evidence="3" id="KW-1185">Reference proteome</keyword>
<comment type="similarity">
    <text evidence="1">Belongs to the WXG100 family.</text>
</comment>
<protein>
    <recommendedName>
        <fullName evidence="1">ESAT-6-like protein</fullName>
    </recommendedName>
</protein>